<organism evidence="2 3">
    <name type="scientific">Actinobacillus minor 202</name>
    <dbReference type="NCBI Taxonomy" id="591023"/>
    <lineage>
        <taxon>Bacteria</taxon>
        <taxon>Pseudomonadati</taxon>
        <taxon>Pseudomonadota</taxon>
        <taxon>Gammaproteobacteria</taxon>
        <taxon>Pasteurellales</taxon>
        <taxon>Pasteurellaceae</taxon>
        <taxon>Actinobacillus</taxon>
    </lineage>
</organism>
<comment type="caution">
    <text evidence="2">The sequence shown here is derived from an EMBL/GenBank/DDBJ whole genome shotgun (WGS) entry which is preliminary data.</text>
</comment>
<feature type="transmembrane region" description="Helical" evidence="1">
    <location>
        <begin position="12"/>
        <end position="32"/>
    </location>
</feature>
<protein>
    <recommendedName>
        <fullName evidence="4">ABC transporter permease</fullName>
    </recommendedName>
</protein>
<name>A0ABP2GRL6_9PAST</name>
<keyword evidence="1" id="KW-0812">Transmembrane</keyword>
<dbReference type="Proteomes" id="UP000003394">
    <property type="component" value="Unassembled WGS sequence"/>
</dbReference>
<evidence type="ECO:0000256" key="1">
    <source>
        <dbReference type="SAM" id="Phobius"/>
    </source>
</evidence>
<gene>
    <name evidence="2" type="ORF">AM202_00135</name>
</gene>
<evidence type="ECO:0000313" key="3">
    <source>
        <dbReference type="Proteomes" id="UP000003394"/>
    </source>
</evidence>
<keyword evidence="3" id="KW-1185">Reference proteome</keyword>
<reference evidence="2 3" key="1">
    <citation type="journal article" date="2010" name="Vet. Microbiol.">
        <title>Production of haemolysins by strains of the Actinobacillus minor/porcitonsillarum complex.</title>
        <authorList>
            <person name="Arya G."/>
            <person name="Niven D.F."/>
        </authorList>
    </citation>
    <scope>NUCLEOTIDE SEQUENCE [LARGE SCALE GENOMIC DNA]</scope>
    <source>
        <strain evidence="3">strain 202</strain>
    </source>
</reference>
<keyword evidence="1" id="KW-0472">Membrane</keyword>
<sequence>MKNLILKFLRQIKPFLNSSLFFILVMVLVAVINF</sequence>
<evidence type="ECO:0008006" key="4">
    <source>
        <dbReference type="Google" id="ProtNLM"/>
    </source>
</evidence>
<dbReference type="EMBL" id="ACFT01000065">
    <property type="protein sequence ID" value="EEV24587.1"/>
    <property type="molecule type" value="Genomic_DNA"/>
</dbReference>
<evidence type="ECO:0000313" key="2">
    <source>
        <dbReference type="EMBL" id="EEV24587.1"/>
    </source>
</evidence>
<keyword evidence="1" id="KW-1133">Transmembrane helix</keyword>
<proteinExistence type="predicted"/>
<accession>A0ABP2GRL6</accession>